<dbReference type="GO" id="GO:0003824">
    <property type="term" value="F:catalytic activity"/>
    <property type="evidence" value="ECO:0007669"/>
    <property type="project" value="UniProtKB-ARBA"/>
</dbReference>
<reference evidence="2 3" key="1">
    <citation type="submission" date="2011-05" db="EMBL/GenBank/DDBJ databases">
        <title>Whole genome sequence of Microlunatus phosphovorus NM-1.</title>
        <authorList>
            <person name="Hosoyama A."/>
            <person name="Sasaki K."/>
            <person name="Harada T."/>
            <person name="Igarashi R."/>
            <person name="Kawakoshi A."/>
            <person name="Sasagawa M."/>
            <person name="Fukada J."/>
            <person name="Nakamura S."/>
            <person name="Katano Y."/>
            <person name="Hanada S."/>
            <person name="Kamagata Y."/>
            <person name="Nakamura N."/>
            <person name="Yamazaki S."/>
            <person name="Fujita N."/>
        </authorList>
    </citation>
    <scope>NUCLEOTIDE SEQUENCE [LARGE SCALE GENOMIC DNA]</scope>
    <source>
        <strain evidence="3">ATCC 700054 / DSM 10555 / JCM 9379 / NBRC 101784 / NCIMB 13414 / VKM Ac-1990 / NM-1</strain>
    </source>
</reference>
<dbReference type="PANTHER" id="PTHR43798:SF33">
    <property type="entry name" value="HYDROLASE, PUTATIVE (AFU_ORTHOLOGUE AFUA_2G14860)-RELATED"/>
    <property type="match status" value="1"/>
</dbReference>
<dbReference type="PANTHER" id="PTHR43798">
    <property type="entry name" value="MONOACYLGLYCEROL LIPASE"/>
    <property type="match status" value="1"/>
</dbReference>
<evidence type="ECO:0000313" key="3">
    <source>
        <dbReference type="Proteomes" id="UP000007947"/>
    </source>
</evidence>
<dbReference type="InterPro" id="IPR029058">
    <property type="entry name" value="AB_hydrolase_fold"/>
</dbReference>
<dbReference type="STRING" id="1032480.MLP_14410"/>
<evidence type="ECO:0000259" key="1">
    <source>
        <dbReference type="Pfam" id="PF00561"/>
    </source>
</evidence>
<name>F5XQF5_MICPN</name>
<sequence>MSASISSDYRRLSIPVEGGDLAVGCWGPEDGQVVIAVHGITSNHLAMASIAAALPECRVVAPDLRGRGESRNLPGPFGMARHAADVAALIEAVSGGPVVLAGHSMGGFVVAELARTRPDLVTGLVLIDGGLPLQLPPEMDVATAVTASLGPALQRLGMTFLSREAYLDFWRPHPALHADWSPMIETYLDYDLVGEAPELHSSVSADAVSQDSAELFERPPGDDVLAGYSGPARLQLVDKGLLGVEPGLYSPAEQSYWRAQLSRVLVESVPGLNHYTLVTSRVGAERIAAAVRGVMG</sequence>
<keyword evidence="3" id="KW-1185">Reference proteome</keyword>
<dbReference type="eggNOG" id="COG3230">
    <property type="taxonomic scope" value="Bacteria"/>
</dbReference>
<feature type="domain" description="AB hydrolase-1" evidence="1">
    <location>
        <begin position="33"/>
        <end position="137"/>
    </location>
</feature>
<dbReference type="KEGG" id="mph:MLP_14410"/>
<dbReference type="PRINTS" id="PR00111">
    <property type="entry name" value="ABHYDROLASE"/>
</dbReference>
<gene>
    <name evidence="2" type="ordered locus">MLP_14410</name>
</gene>
<dbReference type="SUPFAM" id="SSF53474">
    <property type="entry name" value="alpha/beta-Hydrolases"/>
    <property type="match status" value="1"/>
</dbReference>
<dbReference type="InterPro" id="IPR050266">
    <property type="entry name" value="AB_hydrolase_sf"/>
</dbReference>
<dbReference type="HOGENOM" id="CLU_020336_36_0_11"/>
<protein>
    <recommendedName>
        <fullName evidence="1">AB hydrolase-1 domain-containing protein</fullName>
    </recommendedName>
</protein>
<dbReference type="Gene3D" id="3.40.50.1820">
    <property type="entry name" value="alpha/beta hydrolase"/>
    <property type="match status" value="1"/>
</dbReference>
<proteinExistence type="predicted"/>
<dbReference type="InterPro" id="IPR000073">
    <property type="entry name" value="AB_hydrolase_1"/>
</dbReference>
<dbReference type="eggNOG" id="COG0596">
    <property type="taxonomic scope" value="Bacteria"/>
</dbReference>
<dbReference type="RefSeq" id="WP_013862338.1">
    <property type="nucleotide sequence ID" value="NC_015635.1"/>
</dbReference>
<dbReference type="AlphaFoldDB" id="F5XQF5"/>
<organism evidence="2 3">
    <name type="scientific">Microlunatus phosphovorus (strain ATCC 700054 / DSM 10555 / JCM 9379 / NBRC 101784 / NCIMB 13414 / VKM Ac-1990 / NM-1)</name>
    <dbReference type="NCBI Taxonomy" id="1032480"/>
    <lineage>
        <taxon>Bacteria</taxon>
        <taxon>Bacillati</taxon>
        <taxon>Actinomycetota</taxon>
        <taxon>Actinomycetes</taxon>
        <taxon>Propionibacteriales</taxon>
        <taxon>Propionibacteriaceae</taxon>
        <taxon>Microlunatus</taxon>
    </lineage>
</organism>
<dbReference type="Proteomes" id="UP000007947">
    <property type="component" value="Chromosome"/>
</dbReference>
<dbReference type="EMBL" id="AP012204">
    <property type="protein sequence ID" value="BAK34455.1"/>
    <property type="molecule type" value="Genomic_DNA"/>
</dbReference>
<evidence type="ECO:0000313" key="2">
    <source>
        <dbReference type="EMBL" id="BAK34455.1"/>
    </source>
</evidence>
<dbReference type="Pfam" id="PF00561">
    <property type="entry name" value="Abhydrolase_1"/>
    <property type="match status" value="1"/>
</dbReference>
<dbReference type="GO" id="GO:0016020">
    <property type="term" value="C:membrane"/>
    <property type="evidence" value="ECO:0007669"/>
    <property type="project" value="TreeGrafter"/>
</dbReference>
<accession>F5XQF5</accession>
<dbReference type="OrthoDB" id="63962at2"/>